<evidence type="ECO:0000313" key="3">
    <source>
        <dbReference type="Proteomes" id="UP001189429"/>
    </source>
</evidence>
<evidence type="ECO:0000256" key="1">
    <source>
        <dbReference type="SAM" id="MobiDB-lite"/>
    </source>
</evidence>
<evidence type="ECO:0000313" key="2">
    <source>
        <dbReference type="EMBL" id="CAK0813836.1"/>
    </source>
</evidence>
<protein>
    <submittedName>
        <fullName evidence="2">Uncharacterized protein</fullName>
    </submittedName>
</protein>
<feature type="non-terminal residue" evidence="2">
    <location>
        <position position="110"/>
    </location>
</feature>
<comment type="caution">
    <text evidence="2">The sequence shown here is derived from an EMBL/GenBank/DDBJ whole genome shotgun (WGS) entry which is preliminary data.</text>
</comment>
<name>A0ABN9R631_9DINO</name>
<gene>
    <name evidence="2" type="ORF">PCOR1329_LOCUS17624</name>
</gene>
<reference evidence="2" key="1">
    <citation type="submission" date="2023-10" db="EMBL/GenBank/DDBJ databases">
        <authorList>
            <person name="Chen Y."/>
            <person name="Shah S."/>
            <person name="Dougan E. K."/>
            <person name="Thang M."/>
            <person name="Chan C."/>
        </authorList>
    </citation>
    <scope>NUCLEOTIDE SEQUENCE [LARGE SCALE GENOMIC DNA]</scope>
</reference>
<organism evidence="2 3">
    <name type="scientific">Prorocentrum cordatum</name>
    <dbReference type="NCBI Taxonomy" id="2364126"/>
    <lineage>
        <taxon>Eukaryota</taxon>
        <taxon>Sar</taxon>
        <taxon>Alveolata</taxon>
        <taxon>Dinophyceae</taxon>
        <taxon>Prorocentrales</taxon>
        <taxon>Prorocentraceae</taxon>
        <taxon>Prorocentrum</taxon>
    </lineage>
</organism>
<feature type="region of interest" description="Disordered" evidence="1">
    <location>
        <begin position="1"/>
        <end position="22"/>
    </location>
</feature>
<keyword evidence="3" id="KW-1185">Reference proteome</keyword>
<dbReference type="EMBL" id="CAUYUJ010005490">
    <property type="protein sequence ID" value="CAK0813836.1"/>
    <property type="molecule type" value="Genomic_DNA"/>
</dbReference>
<dbReference type="Proteomes" id="UP001189429">
    <property type="component" value="Unassembled WGS sequence"/>
</dbReference>
<accession>A0ABN9R631</accession>
<proteinExistence type="predicted"/>
<sequence length="110" mass="11445">MPWGPGKSGLTDSRGGCGAPSPVRPLAEYPESHELLFNVAFCACRGCGGARAGQGVGLGVEELPDAVLPRGPNVSEARPPIIAADLWPEMRSMKQQGLCDASTCILISHC</sequence>